<keyword evidence="1" id="KW-1133">Transmembrane helix</keyword>
<dbReference type="AlphaFoldDB" id="A0A2A6FPJ5"/>
<evidence type="ECO:0000256" key="1">
    <source>
        <dbReference type="SAM" id="Phobius"/>
    </source>
</evidence>
<dbReference type="EMBL" id="NAEP01000051">
    <property type="protein sequence ID" value="PDQ34516.1"/>
    <property type="molecule type" value="Genomic_DNA"/>
</dbReference>
<feature type="transmembrane region" description="Helical" evidence="1">
    <location>
        <begin position="289"/>
        <end position="312"/>
    </location>
</feature>
<feature type="transmembrane region" description="Helical" evidence="1">
    <location>
        <begin position="381"/>
        <end position="409"/>
    </location>
</feature>
<comment type="caution">
    <text evidence="2">The sequence shown here is derived from an EMBL/GenBank/DDBJ whole genome shotgun (WGS) entry which is preliminary data.</text>
</comment>
<feature type="transmembrane region" description="Helical" evidence="1">
    <location>
        <begin position="86"/>
        <end position="112"/>
    </location>
</feature>
<sequence length="416" mass="43953">MAPSRFFTSLLAVNDMRRRRSLRALFVTSGLVVVSMIVITWLILGGVLLVSNSVLHEKALVALLAWFCMGLWASVLWLAGQSLKPAHVWLCALGIVILSSVVFAVPALAYVLPWSWTGVLWPTASSGSSWELLPMVLISVGAVVSVPKLLDRITSMDLLERGKVWESVGTAVFSGEISFGLGMLRSRPRIGRTWAAVHGRSRLTQTLFSDLVGAMRSPGRCGVGLLATLGGVTVISFSLSLTTSVAWMFGSAGAVVAYLGLGVFADGFRHAAEATAAPPLYGLSPRQMYLMHAYLPTLVALIATGTAALVLLYTERPIFGTLSTIFLTAVIVLLRAFDSAKGNLPPSLLIPIPTSVIDPSGLFVLAWNADAVLLSLLAGGLTVHLLASGLLAQAIVALVIMGASVGIALQKRLAAL</sequence>
<organism evidence="2 3">
    <name type="scientific">Candidatus Lumbricidiphila eiseniae</name>
    <dbReference type="NCBI Taxonomy" id="1969409"/>
    <lineage>
        <taxon>Bacteria</taxon>
        <taxon>Bacillati</taxon>
        <taxon>Actinomycetota</taxon>
        <taxon>Actinomycetes</taxon>
        <taxon>Micrococcales</taxon>
        <taxon>Microbacteriaceae</taxon>
        <taxon>Candidatus Lumbricidiphila</taxon>
    </lineage>
</organism>
<name>A0A2A6FPJ5_9MICO</name>
<feature type="transmembrane region" description="Helical" evidence="1">
    <location>
        <begin position="318"/>
        <end position="336"/>
    </location>
</feature>
<feature type="transmembrane region" description="Helical" evidence="1">
    <location>
        <begin position="132"/>
        <end position="150"/>
    </location>
</feature>
<feature type="transmembrane region" description="Helical" evidence="1">
    <location>
        <begin position="245"/>
        <end position="268"/>
    </location>
</feature>
<feature type="transmembrane region" description="Helical" evidence="1">
    <location>
        <begin position="24"/>
        <end position="47"/>
    </location>
</feature>
<evidence type="ECO:0000313" key="2">
    <source>
        <dbReference type="EMBL" id="PDQ34516.1"/>
    </source>
</evidence>
<proteinExistence type="predicted"/>
<keyword evidence="1" id="KW-0812">Transmembrane</keyword>
<dbReference type="Proteomes" id="UP000219994">
    <property type="component" value="Unassembled WGS sequence"/>
</dbReference>
<reference evidence="3" key="1">
    <citation type="submission" date="2017-03" db="EMBL/GenBank/DDBJ databases">
        <authorList>
            <person name="Lund M.B."/>
        </authorList>
    </citation>
    <scope>NUCLEOTIDE SEQUENCE [LARGE SCALE GENOMIC DNA]</scope>
</reference>
<feature type="transmembrane region" description="Helical" evidence="1">
    <location>
        <begin position="59"/>
        <end position="79"/>
    </location>
</feature>
<feature type="transmembrane region" description="Helical" evidence="1">
    <location>
        <begin position="348"/>
        <end position="369"/>
    </location>
</feature>
<gene>
    <name evidence="2" type="ORF">B5766_10720</name>
</gene>
<feature type="transmembrane region" description="Helical" evidence="1">
    <location>
        <begin position="221"/>
        <end position="239"/>
    </location>
</feature>
<accession>A0A2A6FPJ5</accession>
<keyword evidence="1" id="KW-0472">Membrane</keyword>
<evidence type="ECO:0000313" key="3">
    <source>
        <dbReference type="Proteomes" id="UP000219994"/>
    </source>
</evidence>
<protein>
    <submittedName>
        <fullName evidence="2">Uncharacterized protein</fullName>
    </submittedName>
</protein>